<dbReference type="PANTHER" id="PTHR33048">
    <property type="entry name" value="PTH11-LIKE INTEGRAL MEMBRANE PROTEIN (AFU_ORTHOLOGUE AFUA_5G11245)"/>
    <property type="match status" value="1"/>
</dbReference>
<evidence type="ECO:0000313" key="10">
    <source>
        <dbReference type="Proteomes" id="UP000054771"/>
    </source>
</evidence>
<evidence type="ECO:0000256" key="7">
    <source>
        <dbReference type="SAM" id="Phobius"/>
    </source>
</evidence>
<protein>
    <recommendedName>
        <fullName evidence="8">Rhodopsin domain-containing protein</fullName>
    </recommendedName>
</protein>
<feature type="compositionally biased region" description="Gly residues" evidence="6">
    <location>
        <begin position="366"/>
        <end position="376"/>
    </location>
</feature>
<name>A0A0U5C3L8_ASPCI</name>
<feature type="transmembrane region" description="Helical" evidence="7">
    <location>
        <begin position="41"/>
        <end position="63"/>
    </location>
</feature>
<evidence type="ECO:0000256" key="2">
    <source>
        <dbReference type="ARBA" id="ARBA00022692"/>
    </source>
</evidence>
<evidence type="ECO:0000256" key="4">
    <source>
        <dbReference type="ARBA" id="ARBA00023136"/>
    </source>
</evidence>
<keyword evidence="10" id="KW-1185">Reference proteome</keyword>
<evidence type="ECO:0000256" key="1">
    <source>
        <dbReference type="ARBA" id="ARBA00004141"/>
    </source>
</evidence>
<dbReference type="STRING" id="454130.A0A0U5C3L8"/>
<dbReference type="GO" id="GO:0016020">
    <property type="term" value="C:membrane"/>
    <property type="evidence" value="ECO:0007669"/>
    <property type="project" value="UniProtKB-SubCell"/>
</dbReference>
<evidence type="ECO:0000256" key="3">
    <source>
        <dbReference type="ARBA" id="ARBA00022989"/>
    </source>
</evidence>
<feature type="compositionally biased region" description="Basic and acidic residues" evidence="6">
    <location>
        <begin position="307"/>
        <end position="317"/>
    </location>
</feature>
<dbReference type="AlphaFoldDB" id="A0A0U5C3L8"/>
<comment type="subcellular location">
    <subcellularLocation>
        <location evidence="1">Membrane</location>
        <topology evidence="1">Multi-pass membrane protein</topology>
    </subcellularLocation>
</comment>
<feature type="transmembrane region" description="Helical" evidence="7">
    <location>
        <begin position="247"/>
        <end position="271"/>
    </location>
</feature>
<evidence type="ECO:0000256" key="6">
    <source>
        <dbReference type="SAM" id="MobiDB-lite"/>
    </source>
</evidence>
<feature type="transmembrane region" description="Helical" evidence="7">
    <location>
        <begin position="134"/>
        <end position="158"/>
    </location>
</feature>
<dbReference type="OrthoDB" id="2988756at2759"/>
<evidence type="ECO:0000313" key="9">
    <source>
        <dbReference type="EMBL" id="CEL01961.1"/>
    </source>
</evidence>
<keyword evidence="4 7" id="KW-0472">Membrane</keyword>
<feature type="transmembrane region" description="Helical" evidence="7">
    <location>
        <begin position="178"/>
        <end position="203"/>
    </location>
</feature>
<proteinExistence type="inferred from homology"/>
<comment type="similarity">
    <text evidence="5">Belongs to the SAT4 family.</text>
</comment>
<dbReference type="Pfam" id="PF20684">
    <property type="entry name" value="Fung_rhodopsin"/>
    <property type="match status" value="1"/>
</dbReference>
<dbReference type="PANTHER" id="PTHR33048:SF2">
    <property type="entry name" value="SRPK"/>
    <property type="match status" value="1"/>
</dbReference>
<feature type="transmembrane region" description="Helical" evidence="7">
    <location>
        <begin position="100"/>
        <end position="122"/>
    </location>
</feature>
<accession>A0A0U5C3L8</accession>
<feature type="transmembrane region" description="Helical" evidence="7">
    <location>
        <begin position="6"/>
        <end position="29"/>
    </location>
</feature>
<feature type="compositionally biased region" description="Gly residues" evidence="6">
    <location>
        <begin position="346"/>
        <end position="359"/>
    </location>
</feature>
<keyword evidence="2 7" id="KW-0812">Transmembrane</keyword>
<dbReference type="InterPro" id="IPR052337">
    <property type="entry name" value="SAT4-like"/>
</dbReference>
<evidence type="ECO:0000259" key="8">
    <source>
        <dbReference type="Pfam" id="PF20684"/>
    </source>
</evidence>
<organism evidence="9 10">
    <name type="scientific">Aspergillus calidoustus</name>
    <dbReference type="NCBI Taxonomy" id="454130"/>
    <lineage>
        <taxon>Eukaryota</taxon>
        <taxon>Fungi</taxon>
        <taxon>Dikarya</taxon>
        <taxon>Ascomycota</taxon>
        <taxon>Pezizomycotina</taxon>
        <taxon>Eurotiomycetes</taxon>
        <taxon>Eurotiomycetidae</taxon>
        <taxon>Eurotiales</taxon>
        <taxon>Aspergillaceae</taxon>
        <taxon>Aspergillus</taxon>
        <taxon>Aspergillus subgen. Nidulantes</taxon>
    </lineage>
</organism>
<feature type="transmembrane region" description="Helical" evidence="7">
    <location>
        <begin position="215"/>
        <end position="241"/>
    </location>
</feature>
<sequence length="459" mass="49710">MSSFEIEAFTLLALAIIAITVRIVARWTVAGPKNFQLDDYLMPLAGVVYGLETGAAYSVGAWWRGLANNAMSDAQRAELDPLSQEYAWRVGGSKTQIVGWSLYTTLLWLLKACMAVFYSRLTAGLINMHLRVKIAYALIGATYIAVICSILFGCHPIQKNWQIHPDPGNYCQPAVSKIDVYVTVTLNVATDVYLISIPTPILFKARLPFREKLELLVLFSGGIFVMAAGILRCVLIVTAGANGAQQAGSWACRETFVAVIIGNAPMIYPFFRRLAKRAGLYLTTRASTRSRTRTRTRSQSYPLSDGEDLKVHGKSKDSTQVSKKRRFRHPLSLPESQWRDDEGTLTGTGTGTLTRGGSGSASRGSGRSGSGSGGSRAGDEVGILEMHPLPVSPLSPGSRDRSGSLNANGGRVFTGYKDDGGAEATVTSLSRSRGRSASDEDDELEMGIKVVRETIIERG</sequence>
<dbReference type="InterPro" id="IPR049326">
    <property type="entry name" value="Rhodopsin_dom_fungi"/>
</dbReference>
<reference evidence="10" key="1">
    <citation type="journal article" date="2016" name="Genome Announc.">
        <title>Draft genome sequences of fungus Aspergillus calidoustus.</title>
        <authorList>
            <person name="Horn F."/>
            <person name="Linde J."/>
            <person name="Mattern D.J."/>
            <person name="Walther G."/>
            <person name="Guthke R."/>
            <person name="Scherlach K."/>
            <person name="Martin K."/>
            <person name="Brakhage A.A."/>
            <person name="Petzke L."/>
            <person name="Valiante V."/>
        </authorList>
    </citation>
    <scope>NUCLEOTIDE SEQUENCE [LARGE SCALE GENOMIC DNA]</scope>
    <source>
        <strain evidence="10">SF006504</strain>
    </source>
</reference>
<gene>
    <name evidence="9" type="ORF">ASPCAL01537</name>
</gene>
<dbReference type="Proteomes" id="UP000054771">
    <property type="component" value="Unassembled WGS sequence"/>
</dbReference>
<feature type="domain" description="Rhodopsin" evidence="8">
    <location>
        <begin position="21"/>
        <end position="273"/>
    </location>
</feature>
<evidence type="ECO:0000256" key="5">
    <source>
        <dbReference type="ARBA" id="ARBA00038359"/>
    </source>
</evidence>
<feature type="region of interest" description="Disordered" evidence="6">
    <location>
        <begin position="287"/>
        <end position="444"/>
    </location>
</feature>
<keyword evidence="3 7" id="KW-1133">Transmembrane helix</keyword>
<dbReference type="EMBL" id="CDMC01000001">
    <property type="protein sequence ID" value="CEL01961.1"/>
    <property type="molecule type" value="Genomic_DNA"/>
</dbReference>